<dbReference type="Proteomes" id="UP000000763">
    <property type="component" value="Chromosome 2"/>
</dbReference>
<reference evidence="3" key="1">
    <citation type="journal article" date="2005" name="Nature">
        <title>The map-based sequence of the rice genome.</title>
        <authorList>
            <consortium name="International rice genome sequencing project (IRGSP)"/>
            <person name="Matsumoto T."/>
            <person name="Wu J."/>
            <person name="Kanamori H."/>
            <person name="Katayose Y."/>
            <person name="Fujisawa M."/>
            <person name="Namiki N."/>
            <person name="Mizuno H."/>
            <person name="Yamamoto K."/>
            <person name="Antonio B.A."/>
            <person name="Baba T."/>
            <person name="Sakata K."/>
            <person name="Nagamura Y."/>
            <person name="Aoki H."/>
            <person name="Arikawa K."/>
            <person name="Arita K."/>
            <person name="Bito T."/>
            <person name="Chiden Y."/>
            <person name="Fujitsuka N."/>
            <person name="Fukunaka R."/>
            <person name="Hamada M."/>
            <person name="Harada C."/>
            <person name="Hayashi A."/>
            <person name="Hijishita S."/>
            <person name="Honda M."/>
            <person name="Hosokawa S."/>
            <person name="Ichikawa Y."/>
            <person name="Idonuma A."/>
            <person name="Iijima M."/>
            <person name="Ikeda M."/>
            <person name="Ikeno M."/>
            <person name="Ito K."/>
            <person name="Ito S."/>
            <person name="Ito T."/>
            <person name="Ito Y."/>
            <person name="Ito Y."/>
            <person name="Iwabuchi A."/>
            <person name="Kamiya K."/>
            <person name="Karasawa W."/>
            <person name="Kurita K."/>
            <person name="Katagiri S."/>
            <person name="Kikuta A."/>
            <person name="Kobayashi H."/>
            <person name="Kobayashi N."/>
            <person name="Machita K."/>
            <person name="Maehara T."/>
            <person name="Masukawa M."/>
            <person name="Mizubayashi T."/>
            <person name="Mukai Y."/>
            <person name="Nagasaki H."/>
            <person name="Nagata Y."/>
            <person name="Naito S."/>
            <person name="Nakashima M."/>
            <person name="Nakama Y."/>
            <person name="Nakamichi Y."/>
            <person name="Nakamura M."/>
            <person name="Meguro A."/>
            <person name="Negishi M."/>
            <person name="Ohta I."/>
            <person name="Ohta T."/>
            <person name="Okamoto M."/>
            <person name="Ono N."/>
            <person name="Saji S."/>
            <person name="Sakaguchi M."/>
            <person name="Sakai K."/>
            <person name="Shibata M."/>
            <person name="Shimokawa T."/>
            <person name="Song J."/>
            <person name="Takazaki Y."/>
            <person name="Terasawa K."/>
            <person name="Tsugane M."/>
            <person name="Tsuji K."/>
            <person name="Ueda S."/>
            <person name="Waki K."/>
            <person name="Yamagata H."/>
            <person name="Yamamoto M."/>
            <person name="Yamamoto S."/>
            <person name="Yamane H."/>
            <person name="Yoshiki S."/>
            <person name="Yoshihara R."/>
            <person name="Yukawa K."/>
            <person name="Zhong H."/>
            <person name="Yano M."/>
            <person name="Yuan Q."/>
            <person name="Ouyang S."/>
            <person name="Liu J."/>
            <person name="Jones K.M."/>
            <person name="Gansberger K."/>
            <person name="Moffat K."/>
            <person name="Hill J."/>
            <person name="Bera J."/>
            <person name="Fadrosh D."/>
            <person name="Jin S."/>
            <person name="Johri S."/>
            <person name="Kim M."/>
            <person name="Overton L."/>
            <person name="Reardon M."/>
            <person name="Tsitrin T."/>
            <person name="Vuong H."/>
            <person name="Weaver B."/>
            <person name="Ciecko A."/>
            <person name="Tallon L."/>
            <person name="Jackson J."/>
            <person name="Pai G."/>
            <person name="Aken S.V."/>
            <person name="Utterback T."/>
            <person name="Reidmuller S."/>
            <person name="Feldblyum T."/>
            <person name="Hsiao J."/>
            <person name="Zismann V."/>
            <person name="Iobst S."/>
            <person name="de Vazeille A.R."/>
            <person name="Buell C.R."/>
            <person name="Ying K."/>
            <person name="Li Y."/>
            <person name="Lu T."/>
            <person name="Huang Y."/>
            <person name="Zhao Q."/>
            <person name="Feng Q."/>
            <person name="Zhang L."/>
            <person name="Zhu J."/>
            <person name="Weng Q."/>
            <person name="Mu J."/>
            <person name="Lu Y."/>
            <person name="Fan D."/>
            <person name="Liu Y."/>
            <person name="Guan J."/>
            <person name="Zhang Y."/>
            <person name="Yu S."/>
            <person name="Liu X."/>
            <person name="Zhang Y."/>
            <person name="Hong G."/>
            <person name="Han B."/>
            <person name="Choisne N."/>
            <person name="Demange N."/>
            <person name="Orjeda G."/>
            <person name="Samain S."/>
            <person name="Cattolico L."/>
            <person name="Pelletier E."/>
            <person name="Couloux A."/>
            <person name="Segurens B."/>
            <person name="Wincker P."/>
            <person name="D'Hont A."/>
            <person name="Scarpelli C."/>
            <person name="Weissenbach J."/>
            <person name="Salanoubat M."/>
            <person name="Quetier F."/>
            <person name="Yu Y."/>
            <person name="Kim H.R."/>
            <person name="Rambo T."/>
            <person name="Currie J."/>
            <person name="Collura K."/>
            <person name="Luo M."/>
            <person name="Yang T."/>
            <person name="Ammiraju J.S.S."/>
            <person name="Engler F."/>
            <person name="Soderlund C."/>
            <person name="Wing R.A."/>
            <person name="Palmer L.E."/>
            <person name="de la Bastide M."/>
            <person name="Spiegel L."/>
            <person name="Nascimento L."/>
            <person name="Zutavern T."/>
            <person name="O'Shaughnessy A."/>
            <person name="Dike S."/>
            <person name="Dedhia N."/>
            <person name="Preston R."/>
            <person name="Balija V."/>
            <person name="McCombie W.R."/>
            <person name="Chow T."/>
            <person name="Chen H."/>
            <person name="Chung M."/>
            <person name="Chen C."/>
            <person name="Shaw J."/>
            <person name="Wu H."/>
            <person name="Hsiao K."/>
            <person name="Chao Y."/>
            <person name="Chu M."/>
            <person name="Cheng C."/>
            <person name="Hour A."/>
            <person name="Lee P."/>
            <person name="Lin S."/>
            <person name="Lin Y."/>
            <person name="Liou J."/>
            <person name="Liu S."/>
            <person name="Hsing Y."/>
            <person name="Raghuvanshi S."/>
            <person name="Mohanty A."/>
            <person name="Bharti A.K."/>
            <person name="Gaur A."/>
            <person name="Gupta V."/>
            <person name="Kumar D."/>
            <person name="Ravi V."/>
            <person name="Vij S."/>
            <person name="Kapur A."/>
            <person name="Khurana P."/>
            <person name="Khurana P."/>
            <person name="Khurana J.P."/>
            <person name="Tyagi A.K."/>
            <person name="Gaikwad K."/>
            <person name="Singh A."/>
            <person name="Dalal V."/>
            <person name="Srivastava S."/>
            <person name="Dixit A."/>
            <person name="Pal A.K."/>
            <person name="Ghazi I.A."/>
            <person name="Yadav M."/>
            <person name="Pandit A."/>
            <person name="Bhargava A."/>
            <person name="Sureshbabu K."/>
            <person name="Batra K."/>
            <person name="Sharma T.R."/>
            <person name="Mohapatra T."/>
            <person name="Singh N.K."/>
            <person name="Messing J."/>
            <person name="Nelson A.B."/>
            <person name="Fuks G."/>
            <person name="Kavchok S."/>
            <person name="Keizer G."/>
            <person name="Linton E."/>
            <person name="Llaca V."/>
            <person name="Song R."/>
            <person name="Tanyolac B."/>
            <person name="Young S."/>
            <person name="Ho-Il K."/>
            <person name="Hahn J.H."/>
            <person name="Sangsakoo G."/>
            <person name="Vanavichit A."/>
            <person name="de Mattos Luiz.A.T."/>
            <person name="Zimmer P.D."/>
            <person name="Malone G."/>
            <person name="Dellagostin O."/>
            <person name="de Oliveira A.C."/>
            <person name="Bevan M."/>
            <person name="Bancroft I."/>
            <person name="Minx P."/>
            <person name="Cordum H."/>
            <person name="Wilson R."/>
            <person name="Cheng Z."/>
            <person name="Jin W."/>
            <person name="Jiang J."/>
            <person name="Leong S.A."/>
            <person name="Iwama H."/>
            <person name="Gojobori T."/>
            <person name="Itoh T."/>
            <person name="Niimura Y."/>
            <person name="Fujii Y."/>
            <person name="Habara T."/>
            <person name="Sakai H."/>
            <person name="Sato Y."/>
            <person name="Wilson G."/>
            <person name="Kumar K."/>
            <person name="McCouch S."/>
            <person name="Juretic N."/>
            <person name="Hoen D."/>
            <person name="Wright S."/>
            <person name="Bruskiewich R."/>
            <person name="Bureau T."/>
            <person name="Miyao A."/>
            <person name="Hirochika H."/>
            <person name="Nishikawa T."/>
            <person name="Kadowaki K."/>
            <person name="Sugiura M."/>
            <person name="Burr B."/>
            <person name="Sasaki T."/>
        </authorList>
    </citation>
    <scope>NUCLEOTIDE SEQUENCE [LARGE SCALE GENOMIC DNA]</scope>
    <source>
        <strain evidence="3">cv. Nipponbare</strain>
    </source>
</reference>
<evidence type="ECO:0000256" key="1">
    <source>
        <dbReference type="SAM" id="MobiDB-lite"/>
    </source>
</evidence>
<dbReference type="EMBL" id="AP004087">
    <property type="protein sequence ID" value="BAD25138.1"/>
    <property type="molecule type" value="Genomic_DNA"/>
</dbReference>
<dbReference type="AlphaFoldDB" id="Q6H811"/>
<evidence type="ECO:0000313" key="2">
    <source>
        <dbReference type="EMBL" id="BAD25138.1"/>
    </source>
</evidence>
<proteinExistence type="predicted"/>
<feature type="region of interest" description="Disordered" evidence="1">
    <location>
        <begin position="70"/>
        <end position="129"/>
    </location>
</feature>
<gene>
    <name evidence="2" type="primary">OJ1297_C09.19</name>
</gene>
<evidence type="ECO:0000313" key="3">
    <source>
        <dbReference type="Proteomes" id="UP000000763"/>
    </source>
</evidence>
<protein>
    <submittedName>
        <fullName evidence="2">Uncharacterized protein</fullName>
    </submittedName>
</protein>
<sequence>MPLRKKTIRSFFLSRSPFTRPSAGHGFDAALGFAAASARRRAPTAGCSRLWSRRRAPHLPVPACSIARLPVARPHATRRRPRSPDGRRPSPRCLPDAGRRRPMPADDPRRRPTLPQAAQSHPCPTPPHAARRYYDSFATAPAGMKGEAECSCSCVDACVAPRMLQQIDFWRAN</sequence>
<reference evidence="3" key="2">
    <citation type="journal article" date="2008" name="Nucleic Acids Res.">
        <title>The rice annotation project database (RAP-DB): 2008 update.</title>
        <authorList>
            <consortium name="The rice annotation project (RAP)"/>
        </authorList>
    </citation>
    <scope>GENOME REANNOTATION</scope>
    <source>
        <strain evidence="3">cv. Nipponbare</strain>
    </source>
</reference>
<organism evidence="2 3">
    <name type="scientific">Oryza sativa subsp. japonica</name>
    <name type="common">Rice</name>
    <dbReference type="NCBI Taxonomy" id="39947"/>
    <lineage>
        <taxon>Eukaryota</taxon>
        <taxon>Viridiplantae</taxon>
        <taxon>Streptophyta</taxon>
        <taxon>Embryophyta</taxon>
        <taxon>Tracheophyta</taxon>
        <taxon>Spermatophyta</taxon>
        <taxon>Magnoliopsida</taxon>
        <taxon>Liliopsida</taxon>
        <taxon>Poales</taxon>
        <taxon>Poaceae</taxon>
        <taxon>BOP clade</taxon>
        <taxon>Oryzoideae</taxon>
        <taxon>Oryzeae</taxon>
        <taxon>Oryzinae</taxon>
        <taxon>Oryza</taxon>
        <taxon>Oryza sativa</taxon>
    </lineage>
</organism>
<feature type="compositionally biased region" description="Basic and acidic residues" evidence="1">
    <location>
        <begin position="97"/>
        <end position="110"/>
    </location>
</feature>
<name>Q6H811_ORYSJ</name>
<accession>Q6H811</accession>